<proteinExistence type="predicted"/>
<reference evidence="1" key="2">
    <citation type="journal article" date="2015" name="Data Brief">
        <title>Shoot transcriptome of the giant reed, Arundo donax.</title>
        <authorList>
            <person name="Barrero R.A."/>
            <person name="Guerrero F.D."/>
            <person name="Moolhuijzen P."/>
            <person name="Goolsby J.A."/>
            <person name="Tidwell J."/>
            <person name="Bellgard S.E."/>
            <person name="Bellgard M.I."/>
        </authorList>
    </citation>
    <scope>NUCLEOTIDE SEQUENCE</scope>
    <source>
        <tissue evidence="1">Shoot tissue taken approximately 20 cm above the soil surface</tissue>
    </source>
</reference>
<dbReference type="AlphaFoldDB" id="A0A0A8Y5C5"/>
<name>A0A0A8Y5C5_ARUDO</name>
<protein>
    <submittedName>
        <fullName evidence="1">Uncharacterized protein</fullName>
    </submittedName>
</protein>
<evidence type="ECO:0000313" key="1">
    <source>
        <dbReference type="EMBL" id="JAD19137.1"/>
    </source>
</evidence>
<reference evidence="1" key="1">
    <citation type="submission" date="2014-09" db="EMBL/GenBank/DDBJ databases">
        <authorList>
            <person name="Magalhaes I.L.F."/>
            <person name="Oliveira U."/>
            <person name="Santos F.R."/>
            <person name="Vidigal T.H.D.A."/>
            <person name="Brescovit A.D."/>
            <person name="Santos A.J."/>
        </authorList>
    </citation>
    <scope>NUCLEOTIDE SEQUENCE</scope>
    <source>
        <tissue evidence="1">Shoot tissue taken approximately 20 cm above the soil surface</tissue>
    </source>
</reference>
<accession>A0A0A8Y5C5</accession>
<organism evidence="1">
    <name type="scientific">Arundo donax</name>
    <name type="common">Giant reed</name>
    <name type="synonym">Donax arundinaceus</name>
    <dbReference type="NCBI Taxonomy" id="35708"/>
    <lineage>
        <taxon>Eukaryota</taxon>
        <taxon>Viridiplantae</taxon>
        <taxon>Streptophyta</taxon>
        <taxon>Embryophyta</taxon>
        <taxon>Tracheophyta</taxon>
        <taxon>Spermatophyta</taxon>
        <taxon>Magnoliopsida</taxon>
        <taxon>Liliopsida</taxon>
        <taxon>Poales</taxon>
        <taxon>Poaceae</taxon>
        <taxon>PACMAD clade</taxon>
        <taxon>Arundinoideae</taxon>
        <taxon>Arundineae</taxon>
        <taxon>Arundo</taxon>
    </lineage>
</organism>
<sequence>MCDVSTISYLNYIEPLFSII</sequence>
<dbReference type="EMBL" id="GBRH01278758">
    <property type="protein sequence ID" value="JAD19137.1"/>
    <property type="molecule type" value="Transcribed_RNA"/>
</dbReference>